<name>A0A3B1B6R3_9ZZZZ</name>
<keyword evidence="2" id="KW-0315">Glutamine amidotransferase</keyword>
<protein>
    <submittedName>
        <fullName evidence="2">Glutamine amidotransferase, class I</fullName>
    </submittedName>
</protein>
<dbReference type="InterPro" id="IPR017926">
    <property type="entry name" value="GATASE"/>
</dbReference>
<dbReference type="GO" id="GO:0016740">
    <property type="term" value="F:transferase activity"/>
    <property type="evidence" value="ECO:0007669"/>
    <property type="project" value="UniProtKB-KW"/>
</dbReference>
<dbReference type="Gene3D" id="3.40.50.880">
    <property type="match status" value="1"/>
</dbReference>
<dbReference type="AlphaFoldDB" id="A0A3B1B6R3"/>
<dbReference type="EMBL" id="UOFZ01000003">
    <property type="protein sequence ID" value="VAX11872.1"/>
    <property type="molecule type" value="Genomic_DNA"/>
</dbReference>
<evidence type="ECO:0000259" key="1">
    <source>
        <dbReference type="Pfam" id="PF00117"/>
    </source>
</evidence>
<sequence>MEAVLKERGHQLSATHLYTNQALPLLNDIDWLIVMGGPMGVYDDDLHPWLRAEKKFIRDAIDSGMIVLGICLGAQLIADALGARVYKNPDKEIGWFNIHRSEEADGSILAKEIPEQVEVFHWHGDTFDIPHGATLLAESTACKNQGFIMDERVLAFQFHLETTGESAMSLIDNCGDELDGSAYVQSKNEMLANPQRFSTINKIMRSVLGVLEENKD</sequence>
<dbReference type="Pfam" id="PF00117">
    <property type="entry name" value="GATase"/>
    <property type="match status" value="1"/>
</dbReference>
<reference evidence="2" key="1">
    <citation type="submission" date="2018-06" db="EMBL/GenBank/DDBJ databases">
        <authorList>
            <person name="Zhirakovskaya E."/>
        </authorList>
    </citation>
    <scope>NUCLEOTIDE SEQUENCE</scope>
</reference>
<dbReference type="GO" id="GO:0005829">
    <property type="term" value="C:cytosol"/>
    <property type="evidence" value="ECO:0007669"/>
    <property type="project" value="TreeGrafter"/>
</dbReference>
<proteinExistence type="predicted"/>
<dbReference type="PANTHER" id="PTHR42695:SF5">
    <property type="entry name" value="GLUTAMINE AMIDOTRANSFERASE YLR126C-RELATED"/>
    <property type="match status" value="1"/>
</dbReference>
<dbReference type="FunFam" id="3.40.50.880:FF:000033">
    <property type="entry name" value="Glutamine amidotransferase class-I"/>
    <property type="match status" value="1"/>
</dbReference>
<keyword evidence="2" id="KW-0808">Transferase</keyword>
<dbReference type="PROSITE" id="PS51273">
    <property type="entry name" value="GATASE_TYPE_1"/>
    <property type="match status" value="1"/>
</dbReference>
<dbReference type="PANTHER" id="PTHR42695">
    <property type="entry name" value="GLUTAMINE AMIDOTRANSFERASE YLR126C-RELATED"/>
    <property type="match status" value="1"/>
</dbReference>
<dbReference type="CDD" id="cd01741">
    <property type="entry name" value="GATase1_1"/>
    <property type="match status" value="1"/>
</dbReference>
<accession>A0A3B1B6R3</accession>
<gene>
    <name evidence="2" type="ORF">MNBD_GAMMA24-2317</name>
</gene>
<dbReference type="InterPro" id="IPR029062">
    <property type="entry name" value="Class_I_gatase-like"/>
</dbReference>
<organism evidence="2">
    <name type="scientific">hydrothermal vent metagenome</name>
    <dbReference type="NCBI Taxonomy" id="652676"/>
    <lineage>
        <taxon>unclassified sequences</taxon>
        <taxon>metagenomes</taxon>
        <taxon>ecological metagenomes</taxon>
    </lineage>
</organism>
<feature type="domain" description="Glutamine amidotransferase" evidence="1">
    <location>
        <begin position="6"/>
        <end position="173"/>
    </location>
</feature>
<evidence type="ECO:0000313" key="2">
    <source>
        <dbReference type="EMBL" id="VAX11872.1"/>
    </source>
</evidence>
<dbReference type="InterPro" id="IPR044992">
    <property type="entry name" value="ChyE-like"/>
</dbReference>
<dbReference type="SUPFAM" id="SSF52317">
    <property type="entry name" value="Class I glutamine amidotransferase-like"/>
    <property type="match status" value="1"/>
</dbReference>